<evidence type="ECO:0000313" key="2">
    <source>
        <dbReference type="Proteomes" id="UP001153069"/>
    </source>
</evidence>
<dbReference type="AlphaFoldDB" id="A0A9N8E456"/>
<evidence type="ECO:0008006" key="3">
    <source>
        <dbReference type="Google" id="ProtNLM"/>
    </source>
</evidence>
<protein>
    <recommendedName>
        <fullName evidence="3">VWFA domain-containing protein</fullName>
    </recommendedName>
</protein>
<dbReference type="OrthoDB" id="2142040at2759"/>
<name>A0A9N8E456_9STRA</name>
<comment type="caution">
    <text evidence="1">The sequence shown here is derived from an EMBL/GenBank/DDBJ whole genome shotgun (WGS) entry which is preliminary data.</text>
</comment>
<reference evidence="1" key="1">
    <citation type="submission" date="2020-06" db="EMBL/GenBank/DDBJ databases">
        <authorList>
            <consortium name="Plant Systems Biology data submission"/>
        </authorList>
    </citation>
    <scope>NUCLEOTIDE SEQUENCE</scope>
    <source>
        <strain evidence="1">D6</strain>
    </source>
</reference>
<gene>
    <name evidence="1" type="ORF">SEMRO_599_G173320.1</name>
</gene>
<proteinExistence type="predicted"/>
<evidence type="ECO:0000313" key="1">
    <source>
        <dbReference type="EMBL" id="CAB9513570.1"/>
    </source>
</evidence>
<dbReference type="Proteomes" id="UP001153069">
    <property type="component" value="Unassembled WGS sequence"/>
</dbReference>
<dbReference type="EMBL" id="CAICTM010000598">
    <property type="protein sequence ID" value="CAB9513570.1"/>
    <property type="molecule type" value="Genomic_DNA"/>
</dbReference>
<accession>A0A9N8E456</accession>
<sequence length="444" mass="49719">METLQAQAPLVPTTTMLSAKKQSIDVPFAMAVPVPLPLPESSSLAVVVQGSTNQVGEFPQNAAGLDDATLQTLQKQGYSLGMAKSLGEVKKSFAKRIFIIDNSGSMQRNDGHRLVDVNGRNTIKVVPCTRFEELRDTINYHIRLTGLIQAPTSFRLLNHPVLGDAQQIFGVAEGHEPNSDSIAADVERGLNIMRRINPYGCTPLVDHIRCIHQEVLEMAPELRASGQRISVTIATDGLPSDPYGRGGPEHNQAFVDSLRQLEGLPVWLVIRLCTDEDSVVEYYNSLDEMLELSVEVLDDCVGEAEEIHRINPWLNYGLPLHRLREVGYHDRVLDMLDERPLTLSELQVFCHLLFDGADAMEGIPDPSVDWNAFLKVLKQLMATEKLQWQNPISRRMEPWLDIKMLDFLYGDSCNHLPCHPLQIFQWFQCMTLPLTTGTSGGFRR</sequence>
<keyword evidence="2" id="KW-1185">Reference proteome</keyword>
<organism evidence="1 2">
    <name type="scientific">Seminavis robusta</name>
    <dbReference type="NCBI Taxonomy" id="568900"/>
    <lineage>
        <taxon>Eukaryota</taxon>
        <taxon>Sar</taxon>
        <taxon>Stramenopiles</taxon>
        <taxon>Ochrophyta</taxon>
        <taxon>Bacillariophyta</taxon>
        <taxon>Bacillariophyceae</taxon>
        <taxon>Bacillariophycidae</taxon>
        <taxon>Naviculales</taxon>
        <taxon>Naviculaceae</taxon>
        <taxon>Seminavis</taxon>
    </lineage>
</organism>